<dbReference type="Gene3D" id="3.30.160.60">
    <property type="entry name" value="Classic Zinc Finger"/>
    <property type="match status" value="1"/>
</dbReference>
<dbReference type="InterPro" id="IPR036236">
    <property type="entry name" value="Znf_C2H2_sf"/>
</dbReference>
<evidence type="ECO:0000256" key="3">
    <source>
        <dbReference type="ARBA" id="ARBA00022771"/>
    </source>
</evidence>
<evidence type="ECO:0000256" key="2">
    <source>
        <dbReference type="ARBA" id="ARBA00022723"/>
    </source>
</evidence>
<keyword evidence="4" id="KW-0862">Zinc</keyword>
<feature type="compositionally biased region" description="Acidic residues" evidence="6">
    <location>
        <begin position="220"/>
        <end position="229"/>
    </location>
</feature>
<dbReference type="GO" id="GO:0003723">
    <property type="term" value="F:RNA binding"/>
    <property type="evidence" value="ECO:0007669"/>
    <property type="project" value="TreeGrafter"/>
</dbReference>
<comment type="subcellular location">
    <subcellularLocation>
        <location evidence="1">Nucleus</location>
    </subcellularLocation>
</comment>
<dbReference type="RefSeq" id="XP_018298605.1">
    <property type="nucleotide sequence ID" value="XM_018438919.1"/>
</dbReference>
<evidence type="ECO:0000259" key="7">
    <source>
        <dbReference type="PROSITE" id="PS50171"/>
    </source>
</evidence>
<dbReference type="Proteomes" id="UP000077315">
    <property type="component" value="Unassembled WGS sequence"/>
</dbReference>
<name>A0A162YGS8_PHYB8</name>
<dbReference type="Pfam" id="PF06220">
    <property type="entry name" value="zf-U1"/>
    <property type="match status" value="1"/>
</dbReference>
<dbReference type="GO" id="GO:0000398">
    <property type="term" value="P:mRNA splicing, via spliceosome"/>
    <property type="evidence" value="ECO:0007669"/>
    <property type="project" value="InterPro"/>
</dbReference>
<dbReference type="InParanoid" id="A0A162YGS8"/>
<keyword evidence="9" id="KW-1185">Reference proteome</keyword>
<accession>A0A162YGS8</accession>
<dbReference type="SUPFAM" id="SSF57667">
    <property type="entry name" value="beta-beta-alpha zinc fingers"/>
    <property type="match status" value="1"/>
</dbReference>
<dbReference type="InterPro" id="IPR003604">
    <property type="entry name" value="Matrin/U1-like-C_Znf_C2H2"/>
</dbReference>
<feature type="region of interest" description="Disordered" evidence="6">
    <location>
        <begin position="259"/>
        <end position="283"/>
    </location>
</feature>
<dbReference type="GO" id="GO:0008270">
    <property type="term" value="F:zinc ion binding"/>
    <property type="evidence" value="ECO:0007669"/>
    <property type="project" value="UniProtKB-KW"/>
</dbReference>
<evidence type="ECO:0000256" key="1">
    <source>
        <dbReference type="ARBA" id="ARBA00004123"/>
    </source>
</evidence>
<dbReference type="VEuPathDB" id="FungiDB:PHYBLDRAFT_184357"/>
<dbReference type="PROSITE" id="PS50171">
    <property type="entry name" value="ZF_MATRIN"/>
    <property type="match status" value="1"/>
</dbReference>
<evidence type="ECO:0000313" key="8">
    <source>
        <dbReference type="EMBL" id="OAD80565.1"/>
    </source>
</evidence>
<proteinExistence type="predicted"/>
<evidence type="ECO:0000256" key="6">
    <source>
        <dbReference type="SAM" id="MobiDB-lite"/>
    </source>
</evidence>
<evidence type="ECO:0000256" key="5">
    <source>
        <dbReference type="ARBA" id="ARBA00023242"/>
    </source>
</evidence>
<dbReference type="GeneID" id="28999825"/>
<dbReference type="PANTHER" id="PTHR13173">
    <property type="entry name" value="WW DOMAIN BINDING PROTEIN 4"/>
    <property type="match status" value="1"/>
</dbReference>
<dbReference type="InterPro" id="IPR013085">
    <property type="entry name" value="U1-CZ_Znf_C2H2"/>
</dbReference>
<dbReference type="OrthoDB" id="191651at2759"/>
<feature type="compositionally biased region" description="Polar residues" evidence="6">
    <location>
        <begin position="198"/>
        <end position="209"/>
    </location>
</feature>
<dbReference type="SMART" id="SM00451">
    <property type="entry name" value="ZnF_U1"/>
    <property type="match status" value="1"/>
</dbReference>
<sequence>MIYVTGNLLSSIPIIDLSSELTSFINIFCVRADYWVSQQRHWCKYCKKFIANNKPSIQIHETGLAHKNQVENFLRDVYKRGKEEKKQSESVRRELQRIEKAALLSYNGKDTGNVPLQASPAPAVRSGIEAYGIGEYGSGLYGSDAFARSEGKMPVPEHPNVDKEPVDEVVLQGREEWAVRSAIALAGEWETVVPKPTSAPQNTSETSASALKKEDPTRPEEEEEEDEEDLRNFKIKEKEYPVTITSLDETVEVEEMVFKKRKNTASTVKKRNIRRKTDTQDYD</sequence>
<dbReference type="InterPro" id="IPR000690">
    <property type="entry name" value="Matrin/U1-C_Znf_C2H2"/>
</dbReference>
<feature type="domain" description="Matrin-type" evidence="7">
    <location>
        <begin position="41"/>
        <end position="72"/>
    </location>
</feature>
<dbReference type="InterPro" id="IPR040023">
    <property type="entry name" value="WBP4"/>
</dbReference>
<organism evidence="8 9">
    <name type="scientific">Phycomyces blakesleeanus (strain ATCC 8743b / DSM 1359 / FGSC 10004 / NBRC 33097 / NRRL 1555)</name>
    <dbReference type="NCBI Taxonomy" id="763407"/>
    <lineage>
        <taxon>Eukaryota</taxon>
        <taxon>Fungi</taxon>
        <taxon>Fungi incertae sedis</taxon>
        <taxon>Mucoromycota</taxon>
        <taxon>Mucoromycotina</taxon>
        <taxon>Mucoromycetes</taxon>
        <taxon>Mucorales</taxon>
        <taxon>Phycomycetaceae</taxon>
        <taxon>Phycomyces</taxon>
    </lineage>
</organism>
<dbReference type="EMBL" id="KV440971">
    <property type="protein sequence ID" value="OAD80565.1"/>
    <property type="molecule type" value="Genomic_DNA"/>
</dbReference>
<feature type="compositionally biased region" description="Basic residues" evidence="6">
    <location>
        <begin position="259"/>
        <end position="274"/>
    </location>
</feature>
<dbReference type="AlphaFoldDB" id="A0A162YGS8"/>
<feature type="region of interest" description="Disordered" evidence="6">
    <location>
        <begin position="192"/>
        <end position="238"/>
    </location>
</feature>
<dbReference type="STRING" id="763407.A0A162YGS8"/>
<keyword evidence="3" id="KW-0863">Zinc-finger</keyword>
<dbReference type="GO" id="GO:0071011">
    <property type="term" value="C:precatalytic spliceosome"/>
    <property type="evidence" value="ECO:0007669"/>
    <property type="project" value="TreeGrafter"/>
</dbReference>
<gene>
    <name evidence="8" type="ORF">PHYBLDRAFT_184357</name>
</gene>
<protein>
    <recommendedName>
        <fullName evidence="7">Matrin-type domain-containing protein</fullName>
    </recommendedName>
</protein>
<keyword evidence="5" id="KW-0539">Nucleus</keyword>
<evidence type="ECO:0000256" key="4">
    <source>
        <dbReference type="ARBA" id="ARBA00022833"/>
    </source>
</evidence>
<keyword evidence="2" id="KW-0479">Metal-binding</keyword>
<evidence type="ECO:0000313" key="9">
    <source>
        <dbReference type="Proteomes" id="UP000077315"/>
    </source>
</evidence>
<reference evidence="9" key="1">
    <citation type="submission" date="2015-06" db="EMBL/GenBank/DDBJ databases">
        <title>Expansion of signal transduction pathways in fungi by whole-genome duplication.</title>
        <authorList>
            <consortium name="DOE Joint Genome Institute"/>
            <person name="Corrochano L.M."/>
            <person name="Kuo A."/>
            <person name="Marcet-Houben M."/>
            <person name="Polaino S."/>
            <person name="Salamov A."/>
            <person name="Villalobos J.M."/>
            <person name="Alvarez M.I."/>
            <person name="Avalos J."/>
            <person name="Benito E.P."/>
            <person name="Benoit I."/>
            <person name="Burger G."/>
            <person name="Camino L.P."/>
            <person name="Canovas D."/>
            <person name="Cerda-Olmedo E."/>
            <person name="Cheng J.-F."/>
            <person name="Dominguez A."/>
            <person name="Elias M."/>
            <person name="Eslava A.P."/>
            <person name="Glaser F."/>
            <person name="Grimwood J."/>
            <person name="Gutierrez G."/>
            <person name="Heitman J."/>
            <person name="Henrissat B."/>
            <person name="Iturriaga E.A."/>
            <person name="Lang B.F."/>
            <person name="Lavin J.L."/>
            <person name="Lee S."/>
            <person name="Li W."/>
            <person name="Lindquist E."/>
            <person name="Lopez-Garcia S."/>
            <person name="Luque E.M."/>
            <person name="Marcos A.T."/>
            <person name="Martin J."/>
            <person name="McCluskey K."/>
            <person name="Medina H.R."/>
            <person name="Miralles-Duran A."/>
            <person name="Miyazaki A."/>
            <person name="Munoz-Torres E."/>
            <person name="Oguiza J.A."/>
            <person name="Ohm R."/>
            <person name="Olmedo M."/>
            <person name="Orejas M."/>
            <person name="Ortiz-Castellanos L."/>
            <person name="Pisabarro A.G."/>
            <person name="Rodriguez-Romero J."/>
            <person name="Ruiz-Herrera J."/>
            <person name="Ruiz-Vazquez R."/>
            <person name="Sanz C."/>
            <person name="Schackwitz W."/>
            <person name="Schmutz J."/>
            <person name="Shahriari M."/>
            <person name="Shelest E."/>
            <person name="Silva-Franco F."/>
            <person name="Soanes D."/>
            <person name="Syed K."/>
            <person name="Tagua V.G."/>
            <person name="Talbot N.J."/>
            <person name="Thon M."/>
            <person name="De vries R.P."/>
            <person name="Wiebenga A."/>
            <person name="Yadav J.S."/>
            <person name="Braun E.L."/>
            <person name="Baker S."/>
            <person name="Garre V."/>
            <person name="Horwitz B."/>
            <person name="Torres-Martinez S."/>
            <person name="Idnurm A."/>
            <person name="Herrera-Estrella A."/>
            <person name="Gabaldon T."/>
            <person name="Grigoriev I.V."/>
        </authorList>
    </citation>
    <scope>NUCLEOTIDE SEQUENCE [LARGE SCALE GENOMIC DNA]</scope>
    <source>
        <strain evidence="9">NRRL 1555(-)</strain>
    </source>
</reference>
<dbReference type="PANTHER" id="PTHR13173:SF10">
    <property type="entry name" value="WW DOMAIN-BINDING PROTEIN 4"/>
    <property type="match status" value="1"/>
</dbReference>